<protein>
    <submittedName>
        <fullName evidence="2">Uncharacterized protein DUF4112</fullName>
    </submittedName>
</protein>
<dbReference type="Proteomes" id="UP000248330">
    <property type="component" value="Unassembled WGS sequence"/>
</dbReference>
<accession>A0A318E846</accession>
<dbReference type="RefSeq" id="WP_110266298.1">
    <property type="nucleotide sequence ID" value="NZ_CAWNXA010000010.1"/>
</dbReference>
<feature type="transmembrane region" description="Helical" evidence="1">
    <location>
        <begin position="132"/>
        <end position="153"/>
    </location>
</feature>
<evidence type="ECO:0000313" key="3">
    <source>
        <dbReference type="Proteomes" id="UP000248330"/>
    </source>
</evidence>
<sequence length="157" mass="16797">MTDAETLRQARAARERAEQLSRLLDTAVGIPGTRIRLGLDALIGLIPGIGDAIGLLLGGWFLLEGARTGAPGSTLLRMAGNLAVDALVGVVPLLGDLLDIAFKANRRNAKLLIEHLDRVEGRRPPAPRWQNYALAAAVVAVLLFAIYGLWTLAARLF</sequence>
<dbReference type="OrthoDB" id="513552at2"/>
<organism evidence="2 3">
    <name type="scientific">Sinimarinibacterium flocculans</name>
    <dbReference type="NCBI Taxonomy" id="985250"/>
    <lineage>
        <taxon>Bacteria</taxon>
        <taxon>Pseudomonadati</taxon>
        <taxon>Pseudomonadota</taxon>
        <taxon>Gammaproteobacteria</taxon>
        <taxon>Nevskiales</taxon>
        <taxon>Nevskiaceae</taxon>
        <taxon>Sinimarinibacterium</taxon>
    </lineage>
</organism>
<reference evidence="2 3" key="1">
    <citation type="submission" date="2018-04" db="EMBL/GenBank/DDBJ databases">
        <title>Genomic Encyclopedia of Type Strains, Phase IV (KMG-IV): sequencing the most valuable type-strain genomes for metagenomic binning, comparative biology and taxonomic classification.</title>
        <authorList>
            <person name="Goeker M."/>
        </authorList>
    </citation>
    <scope>NUCLEOTIDE SEQUENCE [LARGE SCALE GENOMIC DNA]</scope>
    <source>
        <strain evidence="2 3">DSM 104150</strain>
    </source>
</reference>
<dbReference type="EMBL" id="QICN01000010">
    <property type="protein sequence ID" value="PXV65259.1"/>
    <property type="molecule type" value="Genomic_DNA"/>
</dbReference>
<keyword evidence="1" id="KW-1133">Transmembrane helix</keyword>
<gene>
    <name evidence="2" type="ORF">C8D93_11077</name>
</gene>
<proteinExistence type="predicted"/>
<dbReference type="InterPro" id="IPR025187">
    <property type="entry name" value="DUF4112"/>
</dbReference>
<evidence type="ECO:0000313" key="2">
    <source>
        <dbReference type="EMBL" id="PXV65259.1"/>
    </source>
</evidence>
<dbReference type="Pfam" id="PF13430">
    <property type="entry name" value="DUF4112"/>
    <property type="match status" value="1"/>
</dbReference>
<evidence type="ECO:0000256" key="1">
    <source>
        <dbReference type="SAM" id="Phobius"/>
    </source>
</evidence>
<dbReference type="PANTHER" id="PTHR35519">
    <property type="entry name" value="MEMBRANE PROTEINS"/>
    <property type="match status" value="1"/>
</dbReference>
<dbReference type="PANTHER" id="PTHR35519:SF2">
    <property type="entry name" value="PH DOMAIN PROTEIN"/>
    <property type="match status" value="1"/>
</dbReference>
<dbReference type="AlphaFoldDB" id="A0A318E846"/>
<keyword evidence="3" id="KW-1185">Reference proteome</keyword>
<keyword evidence="1" id="KW-0472">Membrane</keyword>
<keyword evidence="1" id="KW-0812">Transmembrane</keyword>
<name>A0A318E846_9GAMM</name>
<feature type="transmembrane region" description="Helical" evidence="1">
    <location>
        <begin position="82"/>
        <end position="102"/>
    </location>
</feature>
<comment type="caution">
    <text evidence="2">The sequence shown here is derived from an EMBL/GenBank/DDBJ whole genome shotgun (WGS) entry which is preliminary data.</text>
</comment>
<feature type="transmembrane region" description="Helical" evidence="1">
    <location>
        <begin position="41"/>
        <end position="62"/>
    </location>
</feature>